<protein>
    <submittedName>
        <fullName evidence="3">Sodium/hydrogen exchanger 1</fullName>
    </submittedName>
</protein>
<name>A0A4Z2G4M3_9TELE</name>
<comment type="caution">
    <text evidence="3">The sequence shown here is derived from an EMBL/GenBank/DDBJ whole genome shotgun (WGS) entry which is preliminary data.</text>
</comment>
<evidence type="ECO:0000256" key="1">
    <source>
        <dbReference type="SAM" id="MobiDB-lite"/>
    </source>
</evidence>
<organism evidence="3 4">
    <name type="scientific">Liparis tanakae</name>
    <name type="common">Tanaka's snailfish</name>
    <dbReference type="NCBI Taxonomy" id="230148"/>
    <lineage>
        <taxon>Eukaryota</taxon>
        <taxon>Metazoa</taxon>
        <taxon>Chordata</taxon>
        <taxon>Craniata</taxon>
        <taxon>Vertebrata</taxon>
        <taxon>Euteleostomi</taxon>
        <taxon>Actinopterygii</taxon>
        <taxon>Neopterygii</taxon>
        <taxon>Teleostei</taxon>
        <taxon>Neoteleostei</taxon>
        <taxon>Acanthomorphata</taxon>
        <taxon>Eupercaria</taxon>
        <taxon>Perciformes</taxon>
        <taxon>Cottioidei</taxon>
        <taxon>Cottales</taxon>
        <taxon>Liparidae</taxon>
        <taxon>Liparis</taxon>
    </lineage>
</organism>
<evidence type="ECO:0000256" key="2">
    <source>
        <dbReference type="SAM" id="SignalP"/>
    </source>
</evidence>
<reference evidence="3 4" key="1">
    <citation type="submission" date="2019-03" db="EMBL/GenBank/DDBJ databases">
        <title>First draft genome of Liparis tanakae, snailfish: a comprehensive survey of snailfish specific genes.</title>
        <authorList>
            <person name="Kim W."/>
            <person name="Song I."/>
            <person name="Jeong J.-H."/>
            <person name="Kim D."/>
            <person name="Kim S."/>
            <person name="Ryu S."/>
            <person name="Song J.Y."/>
            <person name="Lee S.K."/>
        </authorList>
    </citation>
    <scope>NUCLEOTIDE SEQUENCE [LARGE SCALE GENOMIC DNA]</scope>
    <source>
        <tissue evidence="3">Muscle</tissue>
    </source>
</reference>
<dbReference type="EMBL" id="SRLO01000711">
    <property type="protein sequence ID" value="TNN48090.1"/>
    <property type="molecule type" value="Genomic_DNA"/>
</dbReference>
<sequence length="160" mass="17186">MRSRTCSHGRAGAGMSLPERGLLLLVVLVLLEGTVRPLGAASSPDTGGQEEVDIRKSTKRENYTKKAFPVLSLDYHHIHTPFEISLWVLLASLMKLASSLSVACDIEGLTEHQPVAGEEETHCLGERPGVSRGKGLAERDLLARVEALRQGAAQGHGAKN</sequence>
<dbReference type="Proteomes" id="UP000314294">
    <property type="component" value="Unassembled WGS sequence"/>
</dbReference>
<dbReference type="AlphaFoldDB" id="A0A4Z2G4M3"/>
<proteinExistence type="predicted"/>
<feature type="chain" id="PRO_5021486689" evidence="2">
    <location>
        <begin position="41"/>
        <end position="160"/>
    </location>
</feature>
<dbReference type="OrthoDB" id="9397796at2759"/>
<evidence type="ECO:0000313" key="4">
    <source>
        <dbReference type="Proteomes" id="UP000314294"/>
    </source>
</evidence>
<keyword evidence="4" id="KW-1185">Reference proteome</keyword>
<feature type="signal peptide" evidence="2">
    <location>
        <begin position="1"/>
        <end position="40"/>
    </location>
</feature>
<keyword evidence="2" id="KW-0732">Signal</keyword>
<feature type="region of interest" description="Disordered" evidence="1">
    <location>
        <begin position="39"/>
        <end position="58"/>
    </location>
</feature>
<accession>A0A4Z2G4M3</accession>
<evidence type="ECO:0000313" key="3">
    <source>
        <dbReference type="EMBL" id="TNN48090.1"/>
    </source>
</evidence>
<gene>
    <name evidence="3" type="primary">SLC9A1_0</name>
    <name evidence="3" type="ORF">EYF80_041715</name>
</gene>